<dbReference type="EMBL" id="LJNI01000158">
    <property type="protein sequence ID" value="KPJ70761.1"/>
    <property type="molecule type" value="Genomic_DNA"/>
</dbReference>
<name>A0A0S7Y950_UNCT6</name>
<evidence type="ECO:0000313" key="2">
    <source>
        <dbReference type="Proteomes" id="UP000051012"/>
    </source>
</evidence>
<dbReference type="Proteomes" id="UP000051012">
    <property type="component" value="Unassembled WGS sequence"/>
</dbReference>
<organism evidence="1 2">
    <name type="scientific">candidate division TA06 bacterium DG_78</name>
    <dbReference type="NCBI Taxonomy" id="1703772"/>
    <lineage>
        <taxon>Bacteria</taxon>
        <taxon>Bacteria division TA06</taxon>
    </lineage>
</organism>
<protein>
    <submittedName>
        <fullName evidence="1">Uncharacterized protein</fullName>
    </submittedName>
</protein>
<accession>A0A0S7Y950</accession>
<evidence type="ECO:0000313" key="1">
    <source>
        <dbReference type="EMBL" id="KPJ70761.1"/>
    </source>
</evidence>
<dbReference type="AlphaFoldDB" id="A0A0S7Y950"/>
<sequence>MSKIGLYLCECGPNIAEAIDLDKIAEEIKKDGKVAGIERHKLLCSNDGKNFLAESIKKNE</sequence>
<feature type="non-terminal residue" evidence="1">
    <location>
        <position position="60"/>
    </location>
</feature>
<proteinExistence type="predicted"/>
<comment type="caution">
    <text evidence="1">The sequence shown here is derived from an EMBL/GenBank/DDBJ whole genome shotgun (WGS) entry which is preliminary data.</text>
</comment>
<reference evidence="1 2" key="1">
    <citation type="journal article" date="2015" name="Microbiome">
        <title>Genomic resolution of linkages in carbon, nitrogen, and sulfur cycling among widespread estuary sediment bacteria.</title>
        <authorList>
            <person name="Baker B.J."/>
            <person name="Lazar C.S."/>
            <person name="Teske A.P."/>
            <person name="Dick G.J."/>
        </authorList>
    </citation>
    <scope>NUCLEOTIDE SEQUENCE [LARGE SCALE GENOMIC DNA]</scope>
    <source>
        <strain evidence="1">DG_78</strain>
    </source>
</reference>
<gene>
    <name evidence="1" type="ORF">AMJ52_09465</name>
</gene>